<keyword evidence="1" id="KW-0175">Coiled coil</keyword>
<feature type="coiled-coil region" evidence="1">
    <location>
        <begin position="122"/>
        <end position="149"/>
    </location>
</feature>
<feature type="compositionally biased region" description="Polar residues" evidence="2">
    <location>
        <begin position="16"/>
        <end position="31"/>
    </location>
</feature>
<evidence type="ECO:0000313" key="4">
    <source>
        <dbReference type="Proteomes" id="UP000189677"/>
    </source>
</evidence>
<feature type="region of interest" description="Disordered" evidence="2">
    <location>
        <begin position="9"/>
        <end position="31"/>
    </location>
</feature>
<evidence type="ECO:0008006" key="5">
    <source>
        <dbReference type="Google" id="ProtNLM"/>
    </source>
</evidence>
<dbReference type="KEGG" id="snw:BBN63_00470"/>
<dbReference type="EMBL" id="CP018047">
    <property type="protein sequence ID" value="AQU64967.1"/>
    <property type="molecule type" value="Genomic_DNA"/>
</dbReference>
<feature type="coiled-coil region" evidence="1">
    <location>
        <begin position="189"/>
        <end position="261"/>
    </location>
</feature>
<sequence length="788" mass="85064">MPDSQRILVGMPDSAFETSTRPPGSRRQSACLSPLKEGLPADKRALAENLRALFGALSITVTRYALRRHLDKSSVTRYLSGDRVPPWDFVAGLIGDVREVSAPLTPQAEAALRETHRAALKANRRSSAMQELQDELASADEETRRIRTRERVLEQALHDRERSLSESISRSQRLEMELDNQQLAHRADVALWEGEYEQLGRDCDDLREEMLHLQEALAVTRAELIAAEVQCDRLEAELDAMARLEGRAEGASSLMAALEAANQTSSVAELVEVVGDLEARTQQAMARELVSAASRSRRVEDVAALLSGLERAGLHAHAVSAVAPLVMTRPVAETAALAGELHRAGFEDGVAAVLRSSVELKSPCDIIGVCLGLHRNGQGELAESLLTAAFVVRTVTDVVAVAVWAAGTEVEAASLTALGPAVDRRSAQELVELTIALRAAGRHEHADSLPVAVAERCEARDVVNVIECFTAKGMIGEADLILSVTQDGGVSHLLALVRALVQGKQNDAAASVVDRAVRHRPPDNIATMIADLYNTNHLPQAAQALMGSLRRPDVSSRFLLHHLDETYPGAEAVVEMVAATGSPERAAHLLKCLEGAELPPLAEVVFQQTLREKPTGHAGMFLDVLARSGAAVMQEADLYGRACTAQGADMAPLLLALAAAGRLPAQDAVVRGCISNHDIAELVLLLRQLHNLDHPIRPRATFIVDRIIATVTQSWPMVQQAALVISLAGADLTDDADRLACRAAGQPKFKGILKNEQTKHQQKVLSRAFWGKSSHGKDAERTVPWPPR</sequence>
<organism evidence="3 4">
    <name type="scientific">Streptomyces niveus</name>
    <name type="common">Streptomyces spheroides</name>
    <dbReference type="NCBI Taxonomy" id="193462"/>
    <lineage>
        <taxon>Bacteria</taxon>
        <taxon>Bacillati</taxon>
        <taxon>Actinomycetota</taxon>
        <taxon>Actinomycetes</taxon>
        <taxon>Kitasatosporales</taxon>
        <taxon>Streptomycetaceae</taxon>
        <taxon>Streptomyces</taxon>
    </lineage>
</organism>
<protein>
    <recommendedName>
        <fullName evidence="5">ATP/GTP-binding protein</fullName>
    </recommendedName>
</protein>
<name>A0A1U9QLB3_STRNV</name>
<accession>A0A1U9QLB3</accession>
<evidence type="ECO:0000256" key="2">
    <source>
        <dbReference type="SAM" id="MobiDB-lite"/>
    </source>
</evidence>
<reference evidence="3 4" key="1">
    <citation type="submission" date="2016-11" db="EMBL/GenBank/DDBJ databases">
        <title>Complete genome sequence of Streptomyces niveus SCSIO 3406.</title>
        <authorList>
            <person name="Zhu Q."/>
            <person name="Cheng W."/>
            <person name="Song Y."/>
            <person name="Li Q."/>
            <person name="Ju J."/>
        </authorList>
    </citation>
    <scope>NUCLEOTIDE SEQUENCE [LARGE SCALE GENOMIC DNA]</scope>
    <source>
        <strain evidence="3 4">SCSIO 3406</strain>
    </source>
</reference>
<evidence type="ECO:0000313" key="3">
    <source>
        <dbReference type="EMBL" id="AQU64967.1"/>
    </source>
</evidence>
<gene>
    <name evidence="3" type="ORF">BBN63_00470</name>
</gene>
<dbReference type="Proteomes" id="UP000189677">
    <property type="component" value="Chromosome"/>
</dbReference>
<keyword evidence="4" id="KW-1185">Reference proteome</keyword>
<evidence type="ECO:0000256" key="1">
    <source>
        <dbReference type="SAM" id="Coils"/>
    </source>
</evidence>
<dbReference type="AlphaFoldDB" id="A0A1U9QLB3"/>
<proteinExistence type="predicted"/>